<sequence length="992" mass="104767">MRTTRALVAPLGLALAATTALAGSGLPAAADPTSAPRFDQSSGRGPASATRVEEPTKAEIVQRAAETAVAGDPIEMPTSYPYQPALRLYRDNPDDAAHTAELMGHPEIAPKLMELMARSDRVSAQVVGQSTEGRDLYLVTVTAPEREQDTAQQTAWREAIKNDPAAAADDAELLAQYKTPVWMSHNIHGNEWEGTDAAMQYIEYLATAPMSEVGSILRNNRLYFSPSLNPDGRTGATRATALGLDPNRDLITNQTPETRSFIRTAQAVQALYAADFHGYTRVLQIEPAGPPHGSNYEFDLILPHNYAMALKVEQDVVDAAIPGNTYRNVETGEIVTEITDEATAHIKIPYRDTPSGWDDFPPIFTAQYAAFYGAATTTVELPLTRGASGGRQTPERAAVNTAVAVQTLESMVDYLNDPTTAREMLENQIETFRRGVAGEPKVSLTGENIAEVPGPDQWKDLWDVADDQEPVTLPRAYVIPVGEGQRSTSDATSLVEQLLLHEIEVGTLDADTTIGGTTYPAGSYVVDMHQPLRGLANSLLDLGDDISSKLPTMYDVSAWSYAYLWGADVDKVGLTTEAPVGATTPVSAPTDATSVPSTPSHTTFDVAGVVDFQALNSLLEDSVPVSMLADGSVVVGVDDFDAAADVAREHGIVLEAATPADLDALDDETTAALSDLTIGYVGSQDDRLSLTELGFDDLVQLSSSTLEADPSLMDDVDVLWVASTFNPAAGSAARAAVQSFVDEGGALLGRTNRGFEAAVSFGLMSGAVVNGNGSGNGIVAVDTPDGSVLAPYAQDHAFIYPAYSFTGLGEGVTVEQAYDAEQPFLAGHWRATNATNGPESAAGNASVVSSENAETGAKSLVFGTSVFFRTHPKGGLSQAARALMWAAPAGEAVEAPEAVRPDSVTTLEAEAKNQRKAVVTVGVEIDGAPGTGTVVVKDRGERVDVLTLEPGDDGTVTVTLKLGTGRHKLKAVRKGDDVAKRSVSAPVVLRLG</sequence>
<comment type="caution">
    <text evidence="11">The sequence shown here is derived from an EMBL/GenBank/DDBJ whole genome shotgun (WGS) entry which is preliminary data.</text>
</comment>
<dbReference type="Gene3D" id="3.40.630.10">
    <property type="entry name" value="Zn peptidases"/>
    <property type="match status" value="1"/>
</dbReference>
<evidence type="ECO:0000256" key="9">
    <source>
        <dbReference type="SAM" id="SignalP"/>
    </source>
</evidence>
<dbReference type="PANTHER" id="PTHR11705:SF143">
    <property type="entry name" value="SLL0236 PROTEIN"/>
    <property type="match status" value="1"/>
</dbReference>
<organism evidence="11 12">
    <name type="scientific">Nocardioides salarius</name>
    <dbReference type="NCBI Taxonomy" id="374513"/>
    <lineage>
        <taxon>Bacteria</taxon>
        <taxon>Bacillati</taxon>
        <taxon>Actinomycetota</taxon>
        <taxon>Actinomycetes</taxon>
        <taxon>Propionibacteriales</taxon>
        <taxon>Nocardioidaceae</taxon>
        <taxon>Nocardioides</taxon>
    </lineage>
</organism>
<dbReference type="Proteomes" id="UP000732378">
    <property type="component" value="Unassembled WGS sequence"/>
</dbReference>
<dbReference type="EMBL" id="JAFBBZ010000001">
    <property type="protein sequence ID" value="MBM7509482.1"/>
    <property type="molecule type" value="Genomic_DNA"/>
</dbReference>
<evidence type="ECO:0000259" key="10">
    <source>
        <dbReference type="PROSITE" id="PS52035"/>
    </source>
</evidence>
<dbReference type="RefSeq" id="WP_204797265.1">
    <property type="nucleotide sequence ID" value="NZ_JACDTV010000001.1"/>
</dbReference>
<dbReference type="Pfam" id="PF00246">
    <property type="entry name" value="Peptidase_M14"/>
    <property type="match status" value="1"/>
</dbReference>
<dbReference type="PANTHER" id="PTHR11705">
    <property type="entry name" value="PROTEASE FAMILY M14 CARBOXYPEPTIDASE A,B"/>
    <property type="match status" value="1"/>
</dbReference>
<name>A0ABS2ME63_9ACTN</name>
<gene>
    <name evidence="11" type="ORF">JOE61_003296</name>
</gene>
<keyword evidence="6" id="KW-0482">Metalloprotease</keyword>
<evidence type="ECO:0000313" key="12">
    <source>
        <dbReference type="Proteomes" id="UP000732378"/>
    </source>
</evidence>
<evidence type="ECO:0000256" key="6">
    <source>
        <dbReference type="ARBA" id="ARBA00023049"/>
    </source>
</evidence>
<dbReference type="SUPFAM" id="SSF53187">
    <property type="entry name" value="Zn-dependent exopeptidases"/>
    <property type="match status" value="1"/>
</dbReference>
<evidence type="ECO:0000256" key="1">
    <source>
        <dbReference type="ARBA" id="ARBA00001947"/>
    </source>
</evidence>
<evidence type="ECO:0000256" key="7">
    <source>
        <dbReference type="PROSITE-ProRule" id="PRU01379"/>
    </source>
</evidence>
<evidence type="ECO:0000313" key="11">
    <source>
        <dbReference type="EMBL" id="MBM7509482.1"/>
    </source>
</evidence>
<keyword evidence="4" id="KW-0378">Hydrolase</keyword>
<protein>
    <recommendedName>
        <fullName evidence="10">Peptidase M14 domain-containing protein</fullName>
    </recommendedName>
</protein>
<dbReference type="PROSITE" id="PS52035">
    <property type="entry name" value="PEPTIDASE_M14"/>
    <property type="match status" value="1"/>
</dbReference>
<feature type="signal peptide" evidence="9">
    <location>
        <begin position="1"/>
        <end position="22"/>
    </location>
</feature>
<comment type="cofactor">
    <cofactor evidence="1">
        <name>Zn(2+)</name>
        <dbReference type="ChEBI" id="CHEBI:29105"/>
    </cofactor>
</comment>
<feature type="domain" description="Peptidase M14" evidence="10">
    <location>
        <begin position="101"/>
        <end position="412"/>
    </location>
</feature>
<feature type="chain" id="PRO_5047329219" description="Peptidase M14 domain-containing protein" evidence="9">
    <location>
        <begin position="23"/>
        <end position="992"/>
    </location>
</feature>
<keyword evidence="12" id="KW-1185">Reference proteome</keyword>
<dbReference type="SMART" id="SM00631">
    <property type="entry name" value="Zn_pept"/>
    <property type="match status" value="1"/>
</dbReference>
<accession>A0ABS2ME63</accession>
<feature type="active site" description="Proton donor/acceptor" evidence="7">
    <location>
        <position position="380"/>
    </location>
</feature>
<keyword evidence="3" id="KW-0645">Protease</keyword>
<proteinExistence type="inferred from homology"/>
<evidence type="ECO:0000256" key="4">
    <source>
        <dbReference type="ARBA" id="ARBA00022801"/>
    </source>
</evidence>
<evidence type="ECO:0000256" key="8">
    <source>
        <dbReference type="SAM" id="MobiDB-lite"/>
    </source>
</evidence>
<feature type="region of interest" description="Disordered" evidence="8">
    <location>
        <begin position="25"/>
        <end position="55"/>
    </location>
</feature>
<keyword evidence="9" id="KW-0732">Signal</keyword>
<keyword evidence="5" id="KW-0862">Zinc</keyword>
<reference evidence="11 12" key="1">
    <citation type="submission" date="2021-01" db="EMBL/GenBank/DDBJ databases">
        <title>Sequencing the genomes of 1000 actinobacteria strains.</title>
        <authorList>
            <person name="Klenk H.-P."/>
        </authorList>
    </citation>
    <scope>NUCLEOTIDE SEQUENCE [LARGE SCALE GENOMIC DNA]</scope>
    <source>
        <strain evidence="11 12">DSM 18239</strain>
    </source>
</reference>
<evidence type="ECO:0000256" key="2">
    <source>
        <dbReference type="ARBA" id="ARBA00005988"/>
    </source>
</evidence>
<evidence type="ECO:0000256" key="5">
    <source>
        <dbReference type="ARBA" id="ARBA00022833"/>
    </source>
</evidence>
<evidence type="ECO:0000256" key="3">
    <source>
        <dbReference type="ARBA" id="ARBA00022670"/>
    </source>
</evidence>
<dbReference type="InterPro" id="IPR000834">
    <property type="entry name" value="Peptidase_M14"/>
</dbReference>
<comment type="similarity">
    <text evidence="2 7">Belongs to the peptidase M14 family.</text>
</comment>